<sequence>MKVTKIISIVFAIVIAISLCSCGDESKDNSVSITTEQTTTVDQYKEVKNKINSTMLLYCNSLKEHNADNFNMCFVKDKRENYSKGEITALFDTVEKCKLQKIDFSTLKNVGNDKFTVEVYYTIVYSNDYVPVGNRKVGKNALHERFTFNKVDKDYLISNMEYDW</sequence>
<dbReference type="EMBL" id="CP039381">
    <property type="protein sequence ID" value="QCT06395.1"/>
    <property type="molecule type" value="Genomic_DNA"/>
</dbReference>
<organism evidence="2 3">
    <name type="scientific">Ruminococcus bovis</name>
    <dbReference type="NCBI Taxonomy" id="2564099"/>
    <lineage>
        <taxon>Bacteria</taxon>
        <taxon>Bacillati</taxon>
        <taxon>Bacillota</taxon>
        <taxon>Clostridia</taxon>
        <taxon>Eubacteriales</taxon>
        <taxon>Oscillospiraceae</taxon>
        <taxon>Ruminococcus</taxon>
    </lineage>
</organism>
<accession>A0A4P8XTR6</accession>
<dbReference type="KEGG" id="ruj:E5Z56_03085"/>
<evidence type="ECO:0000313" key="3">
    <source>
        <dbReference type="Proteomes" id="UP000301475"/>
    </source>
</evidence>
<evidence type="ECO:0000256" key="1">
    <source>
        <dbReference type="SAM" id="SignalP"/>
    </source>
</evidence>
<dbReference type="PROSITE" id="PS51257">
    <property type="entry name" value="PROKAR_LIPOPROTEIN"/>
    <property type="match status" value="1"/>
</dbReference>
<keyword evidence="3" id="KW-1185">Reference proteome</keyword>
<dbReference type="AlphaFoldDB" id="A0A4P8XTR6"/>
<evidence type="ECO:0008006" key="4">
    <source>
        <dbReference type="Google" id="ProtNLM"/>
    </source>
</evidence>
<keyword evidence="1" id="KW-0732">Signal</keyword>
<name>A0A4P8XTR6_9FIRM</name>
<feature type="signal peptide" evidence="1">
    <location>
        <begin position="1"/>
        <end position="23"/>
    </location>
</feature>
<reference evidence="2 3" key="1">
    <citation type="submission" date="2019-04" db="EMBL/GenBank/DDBJ databases">
        <authorList>
            <person name="Embree M."/>
            <person name="Gaffney J.R."/>
        </authorList>
    </citation>
    <scope>NUCLEOTIDE SEQUENCE [LARGE SCALE GENOMIC DNA]</scope>
    <source>
        <strain evidence="2 3">JE7A12</strain>
    </source>
</reference>
<dbReference type="Proteomes" id="UP000301475">
    <property type="component" value="Chromosome"/>
</dbReference>
<gene>
    <name evidence="2" type="ORF">E5Z56_03085</name>
</gene>
<feature type="chain" id="PRO_5039633459" description="DUF4829 domain-containing protein" evidence="1">
    <location>
        <begin position="24"/>
        <end position="164"/>
    </location>
</feature>
<protein>
    <recommendedName>
        <fullName evidence="4">DUF4829 domain-containing protein</fullName>
    </recommendedName>
</protein>
<proteinExistence type="predicted"/>
<dbReference type="RefSeq" id="WP_138156473.1">
    <property type="nucleotide sequence ID" value="NZ_CP039381.1"/>
</dbReference>
<evidence type="ECO:0000313" key="2">
    <source>
        <dbReference type="EMBL" id="QCT06395.1"/>
    </source>
</evidence>